<feature type="region of interest" description="Disordered" evidence="1">
    <location>
        <begin position="55"/>
        <end position="119"/>
    </location>
</feature>
<comment type="caution">
    <text evidence="2">The sequence shown here is derived from an EMBL/GenBank/DDBJ whole genome shotgun (WGS) entry which is preliminary data.</text>
</comment>
<evidence type="ECO:0000256" key="1">
    <source>
        <dbReference type="SAM" id="MobiDB-lite"/>
    </source>
</evidence>
<organism evidence="2 3">
    <name type="scientific">Perkinsus olseni</name>
    <name type="common">Perkinsus atlanticus</name>
    <dbReference type="NCBI Taxonomy" id="32597"/>
    <lineage>
        <taxon>Eukaryota</taxon>
        <taxon>Sar</taxon>
        <taxon>Alveolata</taxon>
        <taxon>Perkinsozoa</taxon>
        <taxon>Perkinsea</taxon>
        <taxon>Perkinsida</taxon>
        <taxon>Perkinsidae</taxon>
        <taxon>Perkinsus</taxon>
    </lineage>
</organism>
<evidence type="ECO:0000313" key="2">
    <source>
        <dbReference type="EMBL" id="KAF4744395.1"/>
    </source>
</evidence>
<sequence>MPLSTMGTSAAKSPLASVVDGIDSRTLKWDSGTLRSFLMAGWVPRALVSCTLTGVEEAPSQLSTRRDPSSGSRLMRTPREPQTPALGEGPEADIDDSGTMPTTHSKEESAGAPPALDIPVRRIQLALTG</sequence>
<dbReference type="EMBL" id="JABANO010010875">
    <property type="protein sequence ID" value="KAF4744395.1"/>
    <property type="molecule type" value="Genomic_DNA"/>
</dbReference>
<dbReference type="AlphaFoldDB" id="A0A7J6TH14"/>
<name>A0A7J6TH14_PEROL</name>
<proteinExistence type="predicted"/>
<protein>
    <submittedName>
        <fullName evidence="2">Uncharacterized protein</fullName>
    </submittedName>
</protein>
<accession>A0A7J6TH14</accession>
<dbReference type="Proteomes" id="UP000553632">
    <property type="component" value="Unassembled WGS sequence"/>
</dbReference>
<evidence type="ECO:0000313" key="3">
    <source>
        <dbReference type="Proteomes" id="UP000553632"/>
    </source>
</evidence>
<keyword evidence="3" id="KW-1185">Reference proteome</keyword>
<reference evidence="2 3" key="1">
    <citation type="submission" date="2020-04" db="EMBL/GenBank/DDBJ databases">
        <title>Perkinsus olseni comparative genomics.</title>
        <authorList>
            <person name="Bogema D.R."/>
        </authorList>
    </citation>
    <scope>NUCLEOTIDE SEQUENCE [LARGE SCALE GENOMIC DNA]</scope>
    <source>
        <strain evidence="2 3">ATCC PRA-207</strain>
    </source>
</reference>
<gene>
    <name evidence="2" type="ORF">FOZ63_002082</name>
</gene>